<dbReference type="Gene3D" id="3.40.50.1820">
    <property type="entry name" value="alpha/beta hydrolase"/>
    <property type="match status" value="1"/>
</dbReference>
<dbReference type="PANTHER" id="PTHR31591:SF7">
    <property type="entry name" value="DUF1749-DOMAIN-CONTAINING PROTEIN"/>
    <property type="match status" value="1"/>
</dbReference>
<dbReference type="AlphaFoldDB" id="A0A6A6FGH5"/>
<sequence length="318" mass="34370">MAPTWPPASSTPGRLHYVPPNVSAFEPSKPLASSAQSINTLLWVGGMFDTAASVAYPFVIAQALGPNWSLLTATLSSSGHSWGTSSISRDADDMAKIVSYVKQQRPQGRVVIMGHSTGCQDCMEYVVGAGAEKRPQVDGVILQAPVSDREALEDELPQTFKHEADQLALQMCREGREKDAMPYRLTKNVYGRLGITARRWVDVSSPAPNHDGADDYFSSDLSDERLMATFGRLRSNTPLLIAYSGDDESVPKTVDKQKLVQKWADRVRAGGGLVDQGSGVVNGASHNLNGDPEEVVQDLITRVLGFVSRLDTGSGPRI</sequence>
<dbReference type="InterPro" id="IPR013744">
    <property type="entry name" value="SidJ"/>
</dbReference>
<evidence type="ECO:0000313" key="2">
    <source>
        <dbReference type="Proteomes" id="UP000799539"/>
    </source>
</evidence>
<dbReference type="SUPFAM" id="SSF53474">
    <property type="entry name" value="alpha/beta-Hydrolases"/>
    <property type="match status" value="1"/>
</dbReference>
<dbReference type="Proteomes" id="UP000799539">
    <property type="component" value="Unassembled WGS sequence"/>
</dbReference>
<proteinExistence type="predicted"/>
<dbReference type="EMBL" id="ML992672">
    <property type="protein sequence ID" value="KAF2212522.1"/>
    <property type="molecule type" value="Genomic_DNA"/>
</dbReference>
<dbReference type="OrthoDB" id="10034502at2759"/>
<dbReference type="InterPro" id="IPR029058">
    <property type="entry name" value="AB_hydrolase_fold"/>
</dbReference>
<protein>
    <recommendedName>
        <fullName evidence="3">AB hydrolase-1 domain-containing protein</fullName>
    </recommendedName>
</protein>
<name>A0A6A6FGH5_9PEZI</name>
<dbReference type="PANTHER" id="PTHR31591">
    <property type="entry name" value="UPF0613 PROTEIN PB24D3.06C"/>
    <property type="match status" value="1"/>
</dbReference>
<evidence type="ECO:0008006" key="3">
    <source>
        <dbReference type="Google" id="ProtNLM"/>
    </source>
</evidence>
<reference evidence="1" key="1">
    <citation type="journal article" date="2020" name="Stud. Mycol.">
        <title>101 Dothideomycetes genomes: a test case for predicting lifestyles and emergence of pathogens.</title>
        <authorList>
            <person name="Haridas S."/>
            <person name="Albert R."/>
            <person name="Binder M."/>
            <person name="Bloem J."/>
            <person name="Labutti K."/>
            <person name="Salamov A."/>
            <person name="Andreopoulos B."/>
            <person name="Baker S."/>
            <person name="Barry K."/>
            <person name="Bills G."/>
            <person name="Bluhm B."/>
            <person name="Cannon C."/>
            <person name="Castanera R."/>
            <person name="Culley D."/>
            <person name="Daum C."/>
            <person name="Ezra D."/>
            <person name="Gonzalez J."/>
            <person name="Henrissat B."/>
            <person name="Kuo A."/>
            <person name="Liang C."/>
            <person name="Lipzen A."/>
            <person name="Lutzoni F."/>
            <person name="Magnuson J."/>
            <person name="Mondo S."/>
            <person name="Nolan M."/>
            <person name="Ohm R."/>
            <person name="Pangilinan J."/>
            <person name="Park H.-J."/>
            <person name="Ramirez L."/>
            <person name="Alfaro M."/>
            <person name="Sun H."/>
            <person name="Tritt A."/>
            <person name="Yoshinaga Y."/>
            <person name="Zwiers L.-H."/>
            <person name="Turgeon B."/>
            <person name="Goodwin S."/>
            <person name="Spatafora J."/>
            <person name="Crous P."/>
            <person name="Grigoriev I."/>
        </authorList>
    </citation>
    <scope>NUCLEOTIDE SEQUENCE</scope>
    <source>
        <strain evidence="1">SCOH1-5</strain>
    </source>
</reference>
<keyword evidence="2" id="KW-1185">Reference proteome</keyword>
<evidence type="ECO:0000313" key="1">
    <source>
        <dbReference type="EMBL" id="KAF2212522.1"/>
    </source>
</evidence>
<gene>
    <name evidence="1" type="ORF">CERZMDRAFT_40475</name>
</gene>
<accession>A0A6A6FGH5</accession>
<dbReference type="Pfam" id="PF08538">
    <property type="entry name" value="DUF1749"/>
    <property type="match status" value="1"/>
</dbReference>
<organism evidence="1 2">
    <name type="scientific">Cercospora zeae-maydis SCOH1-5</name>
    <dbReference type="NCBI Taxonomy" id="717836"/>
    <lineage>
        <taxon>Eukaryota</taxon>
        <taxon>Fungi</taxon>
        <taxon>Dikarya</taxon>
        <taxon>Ascomycota</taxon>
        <taxon>Pezizomycotina</taxon>
        <taxon>Dothideomycetes</taxon>
        <taxon>Dothideomycetidae</taxon>
        <taxon>Mycosphaerellales</taxon>
        <taxon>Mycosphaerellaceae</taxon>
        <taxon>Cercospora</taxon>
    </lineage>
</organism>